<gene>
    <name evidence="1" type="ORF">MANES_07G071800</name>
</gene>
<protein>
    <submittedName>
        <fullName evidence="1">Uncharacterized protein</fullName>
    </submittedName>
</protein>
<evidence type="ECO:0000313" key="1">
    <source>
        <dbReference type="EMBL" id="OAY45563.1"/>
    </source>
</evidence>
<dbReference type="EMBL" id="CM004393">
    <property type="protein sequence ID" value="OAY45563.1"/>
    <property type="molecule type" value="Genomic_DNA"/>
</dbReference>
<dbReference type="AlphaFoldDB" id="A0A2C9VLQ2"/>
<organism evidence="1">
    <name type="scientific">Manihot esculenta</name>
    <name type="common">Cassava</name>
    <name type="synonym">Jatropha manihot</name>
    <dbReference type="NCBI Taxonomy" id="3983"/>
    <lineage>
        <taxon>Eukaryota</taxon>
        <taxon>Viridiplantae</taxon>
        <taxon>Streptophyta</taxon>
        <taxon>Embryophyta</taxon>
        <taxon>Tracheophyta</taxon>
        <taxon>Spermatophyta</taxon>
        <taxon>Magnoliopsida</taxon>
        <taxon>eudicotyledons</taxon>
        <taxon>Gunneridae</taxon>
        <taxon>Pentapetalae</taxon>
        <taxon>rosids</taxon>
        <taxon>fabids</taxon>
        <taxon>Malpighiales</taxon>
        <taxon>Euphorbiaceae</taxon>
        <taxon>Crotonoideae</taxon>
        <taxon>Manihoteae</taxon>
        <taxon>Manihot</taxon>
    </lineage>
</organism>
<name>A0A2C9VLQ2_MANES</name>
<reference evidence="1" key="1">
    <citation type="submission" date="2016-02" db="EMBL/GenBank/DDBJ databases">
        <title>WGS assembly of Manihot esculenta.</title>
        <authorList>
            <person name="Bredeson J.V."/>
            <person name="Prochnik S.E."/>
            <person name="Lyons J.B."/>
            <person name="Schmutz J."/>
            <person name="Grimwood J."/>
            <person name="Vrebalov J."/>
            <person name="Bart R.S."/>
            <person name="Amuge T."/>
            <person name="Ferguson M.E."/>
            <person name="Green R."/>
            <person name="Putnam N."/>
            <person name="Stites J."/>
            <person name="Rounsley S."/>
            <person name="Rokhsar D.S."/>
        </authorList>
    </citation>
    <scope>NUCLEOTIDE SEQUENCE [LARGE SCALE GENOMIC DNA]</scope>
    <source>
        <tissue evidence="1">Leaf</tissue>
    </source>
</reference>
<accession>A0A2C9VLQ2</accession>
<sequence>MASYVSADCHGLEVIVRTYEVEMDLWLSKLRPELLALQLLLLLLETKLCSPKSEIMGFMSEFKRMFVGLILPCTYFLS</sequence>
<proteinExistence type="predicted"/>